<dbReference type="GeneID" id="24408871"/>
<sequence>MTTLTTLPQVIICRPGIPMVEHPANGPSDVPYDVVRKKHLFTPHELQKFIEQEESDKFGGDWEKVPTPRTMALTQRDFKEKDGLPPSGWPQESPGNHQLPTVQELWRVDPRMISNNK</sequence>
<dbReference type="eggNOG" id="ENOG502THIQ">
    <property type="taxonomic scope" value="Eukaryota"/>
</dbReference>
<accession>E3QBM3</accession>
<dbReference type="AlphaFoldDB" id="E3QBM3"/>
<organism evidence="3">
    <name type="scientific">Colletotrichum graminicola (strain M1.001 / M2 / FGSC 10212)</name>
    <name type="common">Maize anthracnose fungus</name>
    <name type="synonym">Glomerella graminicola</name>
    <dbReference type="NCBI Taxonomy" id="645133"/>
    <lineage>
        <taxon>Eukaryota</taxon>
        <taxon>Fungi</taxon>
        <taxon>Dikarya</taxon>
        <taxon>Ascomycota</taxon>
        <taxon>Pezizomycotina</taxon>
        <taxon>Sordariomycetes</taxon>
        <taxon>Hypocreomycetidae</taxon>
        <taxon>Glomerellales</taxon>
        <taxon>Glomerellaceae</taxon>
        <taxon>Colletotrichum</taxon>
        <taxon>Colletotrichum graminicola species complex</taxon>
    </lineage>
</organism>
<dbReference type="RefSeq" id="XP_008092382.1">
    <property type="nucleotide sequence ID" value="XM_008094191.1"/>
</dbReference>
<reference evidence="3" key="1">
    <citation type="journal article" date="2012" name="Nat. Genet.">
        <title>Lifestyle transitions in plant pathogenic Colletotrichum fungi deciphered by genome and transcriptome analyses.</title>
        <authorList>
            <person name="O'Connell R.J."/>
            <person name="Thon M.R."/>
            <person name="Hacquard S."/>
            <person name="Amyotte S.G."/>
            <person name="Kleemann J."/>
            <person name="Torres M.F."/>
            <person name="Damm U."/>
            <person name="Buiate E.A."/>
            <person name="Epstein L."/>
            <person name="Alkan N."/>
            <person name="Altmueller J."/>
            <person name="Alvarado-Balderrama L."/>
            <person name="Bauser C.A."/>
            <person name="Becker C."/>
            <person name="Birren B.W."/>
            <person name="Chen Z."/>
            <person name="Choi J."/>
            <person name="Crouch J.A."/>
            <person name="Duvick J.P."/>
            <person name="Farman M.A."/>
            <person name="Gan P."/>
            <person name="Heiman D."/>
            <person name="Henrissat B."/>
            <person name="Howard R.J."/>
            <person name="Kabbage M."/>
            <person name="Koch C."/>
            <person name="Kracher B."/>
            <person name="Kubo Y."/>
            <person name="Law A.D."/>
            <person name="Lebrun M.-H."/>
            <person name="Lee Y.-H."/>
            <person name="Miyara I."/>
            <person name="Moore N."/>
            <person name="Neumann U."/>
            <person name="Nordstroem K."/>
            <person name="Panaccione D.G."/>
            <person name="Panstruga R."/>
            <person name="Place M."/>
            <person name="Proctor R.H."/>
            <person name="Prusky D."/>
            <person name="Rech G."/>
            <person name="Reinhardt R."/>
            <person name="Rollins J.A."/>
            <person name="Rounsley S."/>
            <person name="Schardl C.L."/>
            <person name="Schwartz D.C."/>
            <person name="Shenoy N."/>
            <person name="Shirasu K."/>
            <person name="Sikhakolli U.R."/>
            <person name="Stueber K."/>
            <person name="Sukno S.A."/>
            <person name="Sweigard J.A."/>
            <person name="Takano Y."/>
            <person name="Takahara H."/>
            <person name="Trail F."/>
            <person name="van der Does H.C."/>
            <person name="Voll L.M."/>
            <person name="Will I."/>
            <person name="Young S."/>
            <person name="Zeng Q."/>
            <person name="Zhang J."/>
            <person name="Zhou S."/>
            <person name="Dickman M.B."/>
            <person name="Schulze-Lefert P."/>
            <person name="Ver Loren van Themaat E."/>
            <person name="Ma L.-J."/>
            <person name="Vaillancourt L.J."/>
        </authorList>
    </citation>
    <scope>NUCLEOTIDE SEQUENCE [LARGE SCALE GENOMIC DNA]</scope>
    <source>
        <strain evidence="3">M1.001 / M2 / FGSC 10212</strain>
    </source>
</reference>
<feature type="region of interest" description="Disordered" evidence="1">
    <location>
        <begin position="76"/>
        <end position="117"/>
    </location>
</feature>
<name>E3QBM3_COLGM</name>
<keyword evidence="3" id="KW-1185">Reference proteome</keyword>
<protein>
    <submittedName>
        <fullName evidence="2">Uncharacterized protein</fullName>
    </submittedName>
</protein>
<dbReference type="EMBL" id="GG697340">
    <property type="protein sequence ID" value="EFQ28362.1"/>
    <property type="molecule type" value="Genomic_DNA"/>
</dbReference>
<evidence type="ECO:0000256" key="1">
    <source>
        <dbReference type="SAM" id="MobiDB-lite"/>
    </source>
</evidence>
<evidence type="ECO:0000313" key="3">
    <source>
        <dbReference type="Proteomes" id="UP000008782"/>
    </source>
</evidence>
<dbReference type="HOGENOM" id="CLU_2084691_0_0_1"/>
<evidence type="ECO:0000313" key="2">
    <source>
        <dbReference type="EMBL" id="EFQ28362.1"/>
    </source>
</evidence>
<dbReference type="VEuPathDB" id="FungiDB:GLRG_03506"/>
<dbReference type="OrthoDB" id="4802923at2759"/>
<proteinExistence type="predicted"/>
<dbReference type="Proteomes" id="UP000008782">
    <property type="component" value="Unassembled WGS sequence"/>
</dbReference>
<gene>
    <name evidence="2" type="ORF">GLRG_03506</name>
</gene>